<feature type="compositionally biased region" description="Basic and acidic residues" evidence="4">
    <location>
        <begin position="534"/>
        <end position="544"/>
    </location>
</feature>
<feature type="region of interest" description="Disordered" evidence="4">
    <location>
        <begin position="194"/>
        <end position="292"/>
    </location>
</feature>
<feature type="compositionally biased region" description="Basic and acidic residues" evidence="4">
    <location>
        <begin position="233"/>
        <end position="254"/>
    </location>
</feature>
<keyword evidence="2" id="KW-0863">Zinc-finger</keyword>
<feature type="compositionally biased region" description="Pro residues" evidence="4">
    <location>
        <begin position="1187"/>
        <end position="1197"/>
    </location>
</feature>
<feature type="compositionally biased region" description="Polar residues" evidence="4">
    <location>
        <begin position="652"/>
        <end position="666"/>
    </location>
</feature>
<feature type="compositionally biased region" description="Polar residues" evidence="4">
    <location>
        <begin position="709"/>
        <end position="721"/>
    </location>
</feature>
<feature type="compositionally biased region" description="Gly residues" evidence="4">
    <location>
        <begin position="1101"/>
        <end position="1110"/>
    </location>
</feature>
<proteinExistence type="predicted"/>
<feature type="compositionally biased region" description="Pro residues" evidence="4">
    <location>
        <begin position="1449"/>
        <end position="1463"/>
    </location>
</feature>
<name>A0ABD1JAE1_9TELE</name>
<organism evidence="5 6">
    <name type="scientific">Coilia grayii</name>
    <name type="common">Gray's grenadier anchovy</name>
    <dbReference type="NCBI Taxonomy" id="363190"/>
    <lineage>
        <taxon>Eukaryota</taxon>
        <taxon>Metazoa</taxon>
        <taxon>Chordata</taxon>
        <taxon>Craniata</taxon>
        <taxon>Vertebrata</taxon>
        <taxon>Euteleostomi</taxon>
        <taxon>Actinopterygii</taxon>
        <taxon>Neopterygii</taxon>
        <taxon>Teleostei</taxon>
        <taxon>Clupei</taxon>
        <taxon>Clupeiformes</taxon>
        <taxon>Clupeoidei</taxon>
        <taxon>Engraulidae</taxon>
        <taxon>Coilinae</taxon>
        <taxon>Coilia</taxon>
    </lineage>
</organism>
<keyword evidence="6" id="KW-1185">Reference proteome</keyword>
<reference evidence="5 6" key="1">
    <citation type="submission" date="2024-09" db="EMBL/GenBank/DDBJ databases">
        <title>A chromosome-level genome assembly of Gray's grenadier anchovy, Coilia grayii.</title>
        <authorList>
            <person name="Fu Z."/>
        </authorList>
    </citation>
    <scope>NUCLEOTIDE SEQUENCE [LARGE SCALE GENOMIC DNA]</scope>
    <source>
        <strain evidence="5">G4</strain>
        <tissue evidence="5">Muscle</tissue>
    </source>
</reference>
<feature type="compositionally biased region" description="Basic and acidic residues" evidence="4">
    <location>
        <begin position="1216"/>
        <end position="1229"/>
    </location>
</feature>
<feature type="compositionally biased region" description="Acidic residues" evidence="4">
    <location>
        <begin position="390"/>
        <end position="403"/>
    </location>
</feature>
<feature type="compositionally biased region" description="Low complexity" evidence="4">
    <location>
        <begin position="1006"/>
        <end position="1026"/>
    </location>
</feature>
<feature type="compositionally biased region" description="Basic residues" evidence="4">
    <location>
        <begin position="638"/>
        <end position="650"/>
    </location>
</feature>
<feature type="compositionally biased region" description="Basic and acidic residues" evidence="4">
    <location>
        <begin position="262"/>
        <end position="275"/>
    </location>
</feature>
<feature type="region of interest" description="Disordered" evidence="4">
    <location>
        <begin position="939"/>
        <end position="1200"/>
    </location>
</feature>
<feature type="compositionally biased region" description="Low complexity" evidence="4">
    <location>
        <begin position="107"/>
        <end position="119"/>
    </location>
</feature>
<evidence type="ECO:0000313" key="5">
    <source>
        <dbReference type="EMBL" id="KAL2084157.1"/>
    </source>
</evidence>
<feature type="compositionally biased region" description="Basic and acidic residues" evidence="4">
    <location>
        <begin position="315"/>
        <end position="327"/>
    </location>
</feature>
<feature type="compositionally biased region" description="Polar residues" evidence="4">
    <location>
        <begin position="1272"/>
        <end position="1292"/>
    </location>
</feature>
<feature type="compositionally biased region" description="Polar residues" evidence="4">
    <location>
        <begin position="585"/>
        <end position="597"/>
    </location>
</feature>
<dbReference type="PANTHER" id="PTHR17614:SF12">
    <property type="entry name" value="ZINC FINGER PROTEIN 804B"/>
    <property type="match status" value="1"/>
</dbReference>
<dbReference type="EMBL" id="JBHFQA010000017">
    <property type="protein sequence ID" value="KAL2084157.1"/>
    <property type="molecule type" value="Genomic_DNA"/>
</dbReference>
<evidence type="ECO:0000256" key="1">
    <source>
        <dbReference type="ARBA" id="ARBA00022723"/>
    </source>
</evidence>
<keyword evidence="1" id="KW-0479">Metal-binding</keyword>
<feature type="region of interest" description="Disordered" evidence="4">
    <location>
        <begin position="1430"/>
        <end position="1499"/>
    </location>
</feature>
<feature type="compositionally biased region" description="Basic residues" evidence="4">
    <location>
        <begin position="694"/>
        <end position="705"/>
    </location>
</feature>
<feature type="region of interest" description="Disordered" evidence="4">
    <location>
        <begin position="474"/>
        <end position="551"/>
    </location>
</feature>
<evidence type="ECO:0000256" key="4">
    <source>
        <dbReference type="SAM" id="MobiDB-lite"/>
    </source>
</evidence>
<evidence type="ECO:0000256" key="2">
    <source>
        <dbReference type="ARBA" id="ARBA00022771"/>
    </source>
</evidence>
<feature type="region of interest" description="Disordered" evidence="4">
    <location>
        <begin position="1212"/>
        <end position="1330"/>
    </location>
</feature>
<feature type="compositionally biased region" description="Low complexity" evidence="4">
    <location>
        <begin position="199"/>
        <end position="210"/>
    </location>
</feature>
<feature type="region of interest" description="Disordered" evidence="4">
    <location>
        <begin position="578"/>
        <end position="619"/>
    </location>
</feature>
<feature type="compositionally biased region" description="Low complexity" evidence="4">
    <location>
        <begin position="481"/>
        <end position="491"/>
    </location>
</feature>
<protein>
    <submittedName>
        <fullName evidence="5">Uncharacterized protein</fullName>
    </submittedName>
</protein>
<feature type="compositionally biased region" description="Basic residues" evidence="4">
    <location>
        <begin position="956"/>
        <end position="973"/>
    </location>
</feature>
<feature type="compositionally biased region" description="Low complexity" evidence="4">
    <location>
        <begin position="1469"/>
        <end position="1482"/>
    </location>
</feature>
<feature type="compositionally biased region" description="Polar residues" evidence="4">
    <location>
        <begin position="1246"/>
        <end position="1265"/>
    </location>
</feature>
<feature type="compositionally biased region" description="Polar residues" evidence="4">
    <location>
        <begin position="1039"/>
        <end position="1048"/>
    </location>
</feature>
<feature type="compositionally biased region" description="Basic residues" evidence="4">
    <location>
        <begin position="737"/>
        <end position="746"/>
    </location>
</feature>
<dbReference type="GO" id="GO:0008270">
    <property type="term" value="F:zinc ion binding"/>
    <property type="evidence" value="ECO:0007669"/>
    <property type="project" value="UniProtKB-KW"/>
</dbReference>
<evidence type="ECO:0000256" key="3">
    <source>
        <dbReference type="ARBA" id="ARBA00022833"/>
    </source>
</evidence>
<dbReference type="PANTHER" id="PTHR17614">
    <property type="entry name" value="ZINC FINGER-CONTAINING"/>
    <property type="match status" value="1"/>
</dbReference>
<feature type="compositionally biased region" description="Basic residues" evidence="4">
    <location>
        <begin position="337"/>
        <end position="357"/>
    </location>
</feature>
<feature type="compositionally biased region" description="Low complexity" evidence="4">
    <location>
        <begin position="1430"/>
        <end position="1448"/>
    </location>
</feature>
<feature type="compositionally biased region" description="Basic and acidic residues" evidence="4">
    <location>
        <begin position="671"/>
        <end position="684"/>
    </location>
</feature>
<feature type="region of interest" description="Disordered" evidence="4">
    <location>
        <begin position="56"/>
        <end position="144"/>
    </location>
</feature>
<feature type="compositionally biased region" description="Acidic residues" evidence="4">
    <location>
        <begin position="989"/>
        <end position="1000"/>
    </location>
</feature>
<sequence>MHRQSGKLLTPVRSDSATRLKELKQREFARNVASKSWKDERKQERALKRLYQLAQLRQQSDSERSSSLPSVTPTTEALEEAGTRPHTTTTTTTTSPEHGPTIPPVLPSSQPCCPSGSGSLVPPQAGQTGPTSLSSSTASSTLSSCARAPLLSLSRSARRPAHAAPRLGVSFCFSRRAVPKLDSCASVFADAPDDELQRPSLPASLLSPSPTHSPSPSPLPLLGSPPSPPEDNAELKEAGEAIGDGRKRGKTAKEEEGEGDEMVEKDGPGPRERVLNNDNGGERGCPAVDSNPDNPGAALCVCACDSGKPHLEPRFVHRTGAHPDNRSDNGGTAGVPQRHHTHTHAHTTHTHSNKHTHLSPGPRGTDVGVDPAEGWGQGRWCKSGWHTSEGEEEEEEEEEEEDEGGYREGEGEWEGEVRAAHTSGSFMCVLAKDGGTALKWPSELLRYTRAEPRLPYSCNPLHARTRRYAQHLPVTPEEQEQTQTQTQPPTQAAGEDTKAHLTPTGESVCCPAPSVGDKPPTHIKPLSGSYTHSKTPETVEDAARTPHKHMHQRLKPGTHTLILTHDTRPLTHTLGRATDVHSHTPHTSPAQSQSTLPRSRLKRRRRVEDEEMEVECGDQSQFEPMFLTVTPRRTSLLTKRKRRTHRRKTKVNTDVATGADTNTNLSGCGEDELRMTSDQRDLEHGPVPADSRQQRRKQAKRKRKRATEAKTSSTVAGTTPERSLKSVVVKSFSAPPSKRRRRRRTERRIVEAFGPERWSFYPECLSHSSGMKVDDHSWNYDLDANYKHNSGYQAPLRDRHSYESRGNVLTNEYRETETFFDKWHDPSPPRILFQPSWSRGSGQPRSYICVPNFDLGFRHYRDSPDSQGPYGVVTETHSVGLRHFRDSLSARAAYSPQDHYEDNCSYPRRMHEPSCDRGIPGCIMGGWNGHREGEEWVNQGGMRREGRTIVSPGSWRSHRASRERNHRRHRNPRVRGGGLWGPSPREAGLDWEEEEEEEEEERARCSPGSIRSVSSSTITSISELSSDCGGAGSYGPGCTRTSPGSRSRPTPWRASPAAPRDNKHAPASLSLPPTRRDTEGGREPDKRTRFFRRAPEEEACCGGGGGGGSGSNRRNDASVGGRGGGREPRGAAEDLPTQPLSGTGKTAGSAPPENKTLEVARTNSTLSHDKHTTTTSSHASTLLKHTAPPPPPPPPSALLPLIGKLPAVRRALKKATSREVRRGFHRDPLHASASGGVGEDGESTEPQESGGETANASPTDLTSLQACARPTIPSTSDTTTCERSSVATTVSSPREERFLSPKYDITPHSGQSDQEEGRGHRSPTPPLSEQPITFSAEEIDKYRQLQQQARQHMQCKLQQQDCGVPTVAVPVGQAPVEMMPTDVPSPAHPTSMPLHTSPSPFPSVCSISPSPLFHHPSIIHHLCLPSSSSSSTSPSPLITATHPSSSPLCPHPSLPLPLPPALPHHPHHPTFTSLPLHPTLFSAPPPPPPTAMLTPHHHPPPLRLLPVPSLRPTPLYPQLHAASLLSSLLARTHTPTYAHTLTQTHTHKHQLHANHLVHPLFTPQQDIHSLPGSTS</sequence>
<dbReference type="Proteomes" id="UP001591681">
    <property type="component" value="Unassembled WGS sequence"/>
</dbReference>
<feature type="compositionally biased region" description="Pro residues" evidence="4">
    <location>
        <begin position="211"/>
        <end position="229"/>
    </location>
</feature>
<keyword evidence="3" id="KW-0862">Zinc</keyword>
<accession>A0ABD1JAE1</accession>
<feature type="compositionally biased region" description="Low complexity" evidence="4">
    <location>
        <begin position="1173"/>
        <end position="1186"/>
    </location>
</feature>
<feature type="compositionally biased region" description="Polar residues" evidence="4">
    <location>
        <begin position="56"/>
        <end position="75"/>
    </location>
</feature>
<dbReference type="InterPro" id="IPR052445">
    <property type="entry name" value="ZnF-G_patch_domain"/>
</dbReference>
<evidence type="ECO:0000313" key="6">
    <source>
        <dbReference type="Proteomes" id="UP001591681"/>
    </source>
</evidence>
<feature type="region of interest" description="Disordered" evidence="4">
    <location>
        <begin position="315"/>
        <end position="411"/>
    </location>
</feature>
<comment type="caution">
    <text evidence="5">The sequence shown here is derived from an EMBL/GenBank/DDBJ whole genome shotgun (WGS) entry which is preliminary data.</text>
</comment>
<gene>
    <name evidence="5" type="ORF">ACEWY4_019675</name>
</gene>
<feature type="region of interest" description="Disordered" evidence="4">
    <location>
        <begin position="633"/>
        <end position="746"/>
    </location>
</feature>
<feature type="compositionally biased region" description="Low complexity" evidence="4">
    <location>
        <begin position="131"/>
        <end position="144"/>
    </location>
</feature>
<feature type="compositionally biased region" description="Basic and acidic residues" evidence="4">
    <location>
        <begin position="1074"/>
        <end position="1096"/>
    </location>
</feature>